<gene>
    <name evidence="1" type="ORF">J2Z31_001771</name>
</gene>
<accession>A0ABS4QXS0</accession>
<comment type="caution">
    <text evidence="1">The sequence shown here is derived from an EMBL/GenBank/DDBJ whole genome shotgun (WGS) entry which is preliminary data.</text>
</comment>
<proteinExistence type="predicted"/>
<keyword evidence="2" id="KW-1185">Reference proteome</keyword>
<evidence type="ECO:0000313" key="2">
    <source>
        <dbReference type="Proteomes" id="UP000730739"/>
    </source>
</evidence>
<sequence>MKPYDATKHYFEVTFANRPDVQSGPKRYFRHLQPALNNAAFLAGERKHVCIFEREEHGGTGDKWKAFWWSRGLQKSMTSSREAEGGGYIRMAKATMTTTPLYPYVPLDPDYRKKAVA</sequence>
<reference evidence="1 2" key="1">
    <citation type="submission" date="2021-03" db="EMBL/GenBank/DDBJ databases">
        <title>Genomic Encyclopedia of Type Strains, Phase IV (KMG-IV): sequencing the most valuable type-strain genomes for metagenomic binning, comparative biology and taxonomic classification.</title>
        <authorList>
            <person name="Goeker M."/>
        </authorList>
    </citation>
    <scope>NUCLEOTIDE SEQUENCE [LARGE SCALE GENOMIC DNA]</scope>
    <source>
        <strain evidence="1 2">DSM 13372</strain>
    </source>
</reference>
<protein>
    <submittedName>
        <fullName evidence="1">Uncharacterized protein</fullName>
    </submittedName>
</protein>
<name>A0ABS4QXS0_9HYPH</name>
<dbReference type="RefSeq" id="WP_234939342.1">
    <property type="nucleotide sequence ID" value="NZ_JAGILA010000002.1"/>
</dbReference>
<dbReference type="Proteomes" id="UP000730739">
    <property type="component" value="Unassembled WGS sequence"/>
</dbReference>
<dbReference type="EMBL" id="JAGILA010000002">
    <property type="protein sequence ID" value="MBP2235279.1"/>
    <property type="molecule type" value="Genomic_DNA"/>
</dbReference>
<organism evidence="1 2">
    <name type="scientific">Sinorhizobium kostiense</name>
    <dbReference type="NCBI Taxonomy" id="76747"/>
    <lineage>
        <taxon>Bacteria</taxon>
        <taxon>Pseudomonadati</taxon>
        <taxon>Pseudomonadota</taxon>
        <taxon>Alphaproteobacteria</taxon>
        <taxon>Hyphomicrobiales</taxon>
        <taxon>Rhizobiaceae</taxon>
        <taxon>Sinorhizobium/Ensifer group</taxon>
        <taxon>Sinorhizobium</taxon>
    </lineage>
</organism>
<evidence type="ECO:0000313" key="1">
    <source>
        <dbReference type="EMBL" id="MBP2235279.1"/>
    </source>
</evidence>